<feature type="compositionally biased region" description="Polar residues" evidence="1">
    <location>
        <begin position="18"/>
        <end position="29"/>
    </location>
</feature>
<reference evidence="2 3" key="1">
    <citation type="submission" date="2019-05" db="EMBL/GenBank/DDBJ databases">
        <title>Another draft genome of Portunus trituberculatus and its Hox gene families provides insights of decapod evolution.</title>
        <authorList>
            <person name="Jeong J.-H."/>
            <person name="Song I."/>
            <person name="Kim S."/>
            <person name="Choi T."/>
            <person name="Kim D."/>
            <person name="Ryu S."/>
            <person name="Kim W."/>
        </authorList>
    </citation>
    <scope>NUCLEOTIDE SEQUENCE [LARGE SCALE GENOMIC DNA]</scope>
    <source>
        <tissue evidence="2">Muscle</tissue>
    </source>
</reference>
<comment type="caution">
    <text evidence="2">The sequence shown here is derived from an EMBL/GenBank/DDBJ whole genome shotgun (WGS) entry which is preliminary data.</text>
</comment>
<evidence type="ECO:0000313" key="3">
    <source>
        <dbReference type="Proteomes" id="UP000324222"/>
    </source>
</evidence>
<organism evidence="2 3">
    <name type="scientific">Portunus trituberculatus</name>
    <name type="common">Swimming crab</name>
    <name type="synonym">Neptunus trituberculatus</name>
    <dbReference type="NCBI Taxonomy" id="210409"/>
    <lineage>
        <taxon>Eukaryota</taxon>
        <taxon>Metazoa</taxon>
        <taxon>Ecdysozoa</taxon>
        <taxon>Arthropoda</taxon>
        <taxon>Crustacea</taxon>
        <taxon>Multicrustacea</taxon>
        <taxon>Malacostraca</taxon>
        <taxon>Eumalacostraca</taxon>
        <taxon>Eucarida</taxon>
        <taxon>Decapoda</taxon>
        <taxon>Pleocyemata</taxon>
        <taxon>Brachyura</taxon>
        <taxon>Eubrachyura</taxon>
        <taxon>Portunoidea</taxon>
        <taxon>Portunidae</taxon>
        <taxon>Portuninae</taxon>
        <taxon>Portunus</taxon>
    </lineage>
</organism>
<protein>
    <submittedName>
        <fullName evidence="2">Uncharacterized protein</fullName>
    </submittedName>
</protein>
<evidence type="ECO:0000313" key="2">
    <source>
        <dbReference type="EMBL" id="MPC74127.1"/>
    </source>
</evidence>
<sequence>MPPTLPTNEDDGLENEAALSSTENPQMSKMTTTFAEWEGGSFQIKRKSRDVYPSLSTLVDEYEN</sequence>
<name>A0A5B7HXZ4_PORTR</name>
<proteinExistence type="predicted"/>
<keyword evidence="3" id="KW-1185">Reference proteome</keyword>
<dbReference type="Proteomes" id="UP000324222">
    <property type="component" value="Unassembled WGS sequence"/>
</dbReference>
<gene>
    <name evidence="2" type="ORF">E2C01_068475</name>
</gene>
<dbReference type="EMBL" id="VSRR010038292">
    <property type="protein sequence ID" value="MPC74127.1"/>
    <property type="molecule type" value="Genomic_DNA"/>
</dbReference>
<evidence type="ECO:0000256" key="1">
    <source>
        <dbReference type="SAM" id="MobiDB-lite"/>
    </source>
</evidence>
<dbReference type="OrthoDB" id="283575at2759"/>
<feature type="region of interest" description="Disordered" evidence="1">
    <location>
        <begin position="1"/>
        <end position="29"/>
    </location>
</feature>
<accession>A0A5B7HXZ4</accession>
<dbReference type="AlphaFoldDB" id="A0A5B7HXZ4"/>